<protein>
    <submittedName>
        <fullName evidence="2">Uncharacterized protein</fullName>
    </submittedName>
</protein>
<accession>A0AA36MZQ1</accession>
<keyword evidence="3" id="KW-1185">Reference proteome</keyword>
<feature type="region of interest" description="Disordered" evidence="1">
    <location>
        <begin position="164"/>
        <end position="267"/>
    </location>
</feature>
<sequence length="267" mass="27461">DLPLHIEAPSPPFSLQIGAEHVGHLMLPPNETLAFRIAVDSSRQLLCDFLVVNIECSPPLLIDIVCAPEGTSEEEVQGCVAAARAAMKQPAALAAPPAAAPAAAESASPCPAPVPTALAEFLGEEPTAAALRGGLRFEVAAPPSPPDTPESGRGGATAREVMESFDDRPPTPTPEGFQMPEPKILRVEQTQRNAQQGPCQSSGGQPAADLSGAVSSQVKLSPAEATRIAALRAKGMLDTPSTPSAPCAPEPAARPPPPEGYDDADRA</sequence>
<name>A0AA36MZQ1_9DINO</name>
<feature type="compositionally biased region" description="Low complexity" evidence="1">
    <location>
        <begin position="195"/>
        <end position="206"/>
    </location>
</feature>
<evidence type="ECO:0000313" key="2">
    <source>
        <dbReference type="EMBL" id="CAJ1389372.1"/>
    </source>
</evidence>
<dbReference type="AlphaFoldDB" id="A0AA36MZQ1"/>
<comment type="caution">
    <text evidence="2">The sequence shown here is derived from an EMBL/GenBank/DDBJ whole genome shotgun (WGS) entry which is preliminary data.</text>
</comment>
<proteinExistence type="predicted"/>
<feature type="non-terminal residue" evidence="2">
    <location>
        <position position="1"/>
    </location>
</feature>
<feature type="compositionally biased region" description="Pro residues" evidence="1">
    <location>
        <begin position="246"/>
        <end position="259"/>
    </location>
</feature>
<dbReference type="EMBL" id="CAUJNA010001859">
    <property type="protein sequence ID" value="CAJ1389372.1"/>
    <property type="molecule type" value="Genomic_DNA"/>
</dbReference>
<evidence type="ECO:0000313" key="3">
    <source>
        <dbReference type="Proteomes" id="UP001178507"/>
    </source>
</evidence>
<organism evidence="2 3">
    <name type="scientific">Effrenium voratum</name>
    <dbReference type="NCBI Taxonomy" id="2562239"/>
    <lineage>
        <taxon>Eukaryota</taxon>
        <taxon>Sar</taxon>
        <taxon>Alveolata</taxon>
        <taxon>Dinophyceae</taxon>
        <taxon>Suessiales</taxon>
        <taxon>Symbiodiniaceae</taxon>
        <taxon>Effrenium</taxon>
    </lineage>
</organism>
<evidence type="ECO:0000256" key="1">
    <source>
        <dbReference type="SAM" id="MobiDB-lite"/>
    </source>
</evidence>
<reference evidence="2" key="1">
    <citation type="submission" date="2023-08" db="EMBL/GenBank/DDBJ databases">
        <authorList>
            <person name="Chen Y."/>
            <person name="Shah S."/>
            <person name="Dougan E. K."/>
            <person name="Thang M."/>
            <person name="Chan C."/>
        </authorList>
    </citation>
    <scope>NUCLEOTIDE SEQUENCE</scope>
</reference>
<gene>
    <name evidence="2" type="ORF">EVOR1521_LOCUS15004</name>
</gene>
<feature type="region of interest" description="Disordered" evidence="1">
    <location>
        <begin position="138"/>
        <end position="157"/>
    </location>
</feature>
<dbReference type="Proteomes" id="UP001178507">
    <property type="component" value="Unassembled WGS sequence"/>
</dbReference>